<dbReference type="OrthoDB" id="838958at2"/>
<keyword evidence="3" id="KW-1185">Reference proteome</keyword>
<dbReference type="Proteomes" id="UP000248688">
    <property type="component" value="Chromosome"/>
</dbReference>
<evidence type="ECO:0000313" key="3">
    <source>
        <dbReference type="Proteomes" id="UP000248688"/>
    </source>
</evidence>
<accession>A0A2Z4IIH6</accession>
<keyword evidence="1" id="KW-1133">Transmembrane helix</keyword>
<evidence type="ECO:0000256" key="1">
    <source>
        <dbReference type="SAM" id="Phobius"/>
    </source>
</evidence>
<evidence type="ECO:0000313" key="2">
    <source>
        <dbReference type="EMBL" id="AWW30931.1"/>
    </source>
</evidence>
<dbReference type="Pfam" id="PF07332">
    <property type="entry name" value="Phage_holin_3_6"/>
    <property type="match status" value="1"/>
</dbReference>
<dbReference type="RefSeq" id="WP_112784308.1">
    <property type="nucleotide sequence ID" value="NZ_CP030041.1"/>
</dbReference>
<reference evidence="2 3" key="1">
    <citation type="submission" date="2018-06" db="EMBL/GenBank/DDBJ databases">
        <title>Echinicola strongylocentroti sp. nov., isolated from a sea urchin Strongylocentrotus intermedius.</title>
        <authorList>
            <person name="Bae S.S."/>
        </authorList>
    </citation>
    <scope>NUCLEOTIDE SEQUENCE [LARGE SCALE GENOMIC DNA]</scope>
    <source>
        <strain evidence="2 3">MEBiC08714</strain>
    </source>
</reference>
<dbReference type="AlphaFoldDB" id="A0A2Z4IIH6"/>
<keyword evidence="1" id="KW-0472">Membrane</keyword>
<dbReference type="KEGG" id="est:DN752_12775"/>
<protein>
    <submittedName>
        <fullName evidence="2">Phage holin family protein</fullName>
    </submittedName>
</protein>
<gene>
    <name evidence="2" type="ORF">DN752_12775</name>
</gene>
<sequence>MMLNFSEIINTVKRLIEVKIQMLKNDLQDELSAVITRVAILSMMVIVSVLILLFGSIALAFYFAELTYSNSLGFLYVGLIYVGLLVFLYIIKDSKGIQKNIGLVLNTFLFFRKKNSDDNE</sequence>
<feature type="transmembrane region" description="Helical" evidence="1">
    <location>
        <begin position="74"/>
        <end position="91"/>
    </location>
</feature>
<proteinExistence type="predicted"/>
<dbReference type="InterPro" id="IPR009937">
    <property type="entry name" value="Phage_holin_3_6"/>
</dbReference>
<dbReference type="EMBL" id="CP030041">
    <property type="protein sequence ID" value="AWW30931.1"/>
    <property type="molecule type" value="Genomic_DNA"/>
</dbReference>
<organism evidence="2 3">
    <name type="scientific">Echinicola strongylocentroti</name>
    <dbReference type="NCBI Taxonomy" id="1795355"/>
    <lineage>
        <taxon>Bacteria</taxon>
        <taxon>Pseudomonadati</taxon>
        <taxon>Bacteroidota</taxon>
        <taxon>Cytophagia</taxon>
        <taxon>Cytophagales</taxon>
        <taxon>Cyclobacteriaceae</taxon>
        <taxon>Echinicola</taxon>
    </lineage>
</organism>
<feature type="transmembrane region" description="Helical" evidence="1">
    <location>
        <begin position="38"/>
        <end position="62"/>
    </location>
</feature>
<keyword evidence="1" id="KW-0812">Transmembrane</keyword>
<name>A0A2Z4IIH6_9BACT</name>